<dbReference type="Pfam" id="PF01504">
    <property type="entry name" value="PIP5K"/>
    <property type="match status" value="1"/>
</dbReference>
<dbReference type="SUPFAM" id="SSF56104">
    <property type="entry name" value="SAICAR synthase-like"/>
    <property type="match status" value="1"/>
</dbReference>
<dbReference type="STRING" id="1073089.A0A1L9R9M6"/>
<dbReference type="EMBL" id="KV878216">
    <property type="protein sequence ID" value="OJJ31567.1"/>
    <property type="molecule type" value="Genomic_DNA"/>
</dbReference>
<dbReference type="SMART" id="SM00330">
    <property type="entry name" value="PIPKc"/>
    <property type="match status" value="1"/>
</dbReference>
<evidence type="ECO:0000259" key="2">
    <source>
        <dbReference type="PROSITE" id="PS51455"/>
    </source>
</evidence>
<keyword evidence="1" id="KW-0808">Transferase</keyword>
<reference evidence="4" key="1">
    <citation type="journal article" date="2017" name="Genome Biol.">
        <title>Comparative genomics reveals high biological diversity and specific adaptations in the industrially and medically important fungal genus Aspergillus.</title>
        <authorList>
            <person name="de Vries R.P."/>
            <person name="Riley R."/>
            <person name="Wiebenga A."/>
            <person name="Aguilar-Osorio G."/>
            <person name="Amillis S."/>
            <person name="Uchima C.A."/>
            <person name="Anderluh G."/>
            <person name="Asadollahi M."/>
            <person name="Askin M."/>
            <person name="Barry K."/>
            <person name="Battaglia E."/>
            <person name="Bayram O."/>
            <person name="Benocci T."/>
            <person name="Braus-Stromeyer S.A."/>
            <person name="Caldana C."/>
            <person name="Canovas D."/>
            <person name="Cerqueira G.C."/>
            <person name="Chen F."/>
            <person name="Chen W."/>
            <person name="Choi C."/>
            <person name="Clum A."/>
            <person name="Dos Santos R.A."/>
            <person name="Damasio A.R."/>
            <person name="Diallinas G."/>
            <person name="Emri T."/>
            <person name="Fekete E."/>
            <person name="Flipphi M."/>
            <person name="Freyberg S."/>
            <person name="Gallo A."/>
            <person name="Gournas C."/>
            <person name="Habgood R."/>
            <person name="Hainaut M."/>
            <person name="Harispe M.L."/>
            <person name="Henrissat B."/>
            <person name="Hilden K.S."/>
            <person name="Hope R."/>
            <person name="Hossain A."/>
            <person name="Karabika E."/>
            <person name="Karaffa L."/>
            <person name="Karanyi Z."/>
            <person name="Krasevec N."/>
            <person name="Kuo A."/>
            <person name="Kusch H."/>
            <person name="LaButti K."/>
            <person name="Lagendijk E.L."/>
            <person name="Lapidus A."/>
            <person name="Levasseur A."/>
            <person name="Lindquist E."/>
            <person name="Lipzen A."/>
            <person name="Logrieco A.F."/>
            <person name="MacCabe A."/>
            <person name="Maekelae M.R."/>
            <person name="Malavazi I."/>
            <person name="Melin P."/>
            <person name="Meyer V."/>
            <person name="Mielnichuk N."/>
            <person name="Miskei M."/>
            <person name="Molnar A.P."/>
            <person name="Mule G."/>
            <person name="Ngan C.Y."/>
            <person name="Orejas M."/>
            <person name="Orosz E."/>
            <person name="Ouedraogo J.P."/>
            <person name="Overkamp K.M."/>
            <person name="Park H.-S."/>
            <person name="Perrone G."/>
            <person name="Piumi F."/>
            <person name="Punt P.J."/>
            <person name="Ram A.F."/>
            <person name="Ramon A."/>
            <person name="Rauscher S."/>
            <person name="Record E."/>
            <person name="Riano-Pachon D.M."/>
            <person name="Robert V."/>
            <person name="Roehrig J."/>
            <person name="Ruller R."/>
            <person name="Salamov A."/>
            <person name="Salih N.S."/>
            <person name="Samson R.A."/>
            <person name="Sandor E."/>
            <person name="Sanguinetti M."/>
            <person name="Schuetze T."/>
            <person name="Sepcic K."/>
            <person name="Shelest E."/>
            <person name="Sherlock G."/>
            <person name="Sophianopoulou V."/>
            <person name="Squina F.M."/>
            <person name="Sun H."/>
            <person name="Susca A."/>
            <person name="Todd R.B."/>
            <person name="Tsang A."/>
            <person name="Unkles S.E."/>
            <person name="van de Wiele N."/>
            <person name="van Rossen-Uffink D."/>
            <person name="Oliveira J.V."/>
            <person name="Vesth T.C."/>
            <person name="Visser J."/>
            <person name="Yu J.-H."/>
            <person name="Zhou M."/>
            <person name="Andersen M.R."/>
            <person name="Archer D.B."/>
            <person name="Baker S.E."/>
            <person name="Benoit I."/>
            <person name="Brakhage A.A."/>
            <person name="Braus G.H."/>
            <person name="Fischer R."/>
            <person name="Frisvad J.C."/>
            <person name="Goldman G.H."/>
            <person name="Houbraken J."/>
            <person name="Oakley B."/>
            <person name="Pocsi I."/>
            <person name="Scazzocchio C."/>
            <person name="Seiboth B."/>
            <person name="vanKuyk P.A."/>
            <person name="Wortman J."/>
            <person name="Dyer P.S."/>
            <person name="Grigoriev I.V."/>
        </authorList>
    </citation>
    <scope>NUCLEOTIDE SEQUENCE [LARGE SCALE GENOMIC DNA]</scope>
    <source>
        <strain evidence="4">DTO 134E9</strain>
    </source>
</reference>
<dbReference type="PANTHER" id="PTHR23086:SF126">
    <property type="entry name" value="PIPK DOMAIN-CONTAINING PROTEIN"/>
    <property type="match status" value="1"/>
</dbReference>
<dbReference type="RefSeq" id="XP_040685244.1">
    <property type="nucleotide sequence ID" value="XM_040829853.1"/>
</dbReference>
<dbReference type="OrthoDB" id="70770at2759"/>
<dbReference type="InterPro" id="IPR023610">
    <property type="entry name" value="PInositol-4/5-P-5/4-kinase"/>
</dbReference>
<dbReference type="InterPro" id="IPR027484">
    <property type="entry name" value="PInositol-4-P-5-kinase_N"/>
</dbReference>
<dbReference type="GO" id="GO:0016308">
    <property type="term" value="F:1-phosphatidylinositol-4-phosphate 5-kinase activity"/>
    <property type="evidence" value="ECO:0007669"/>
    <property type="project" value="TreeGrafter"/>
</dbReference>
<organism evidence="3 4">
    <name type="scientific">Aspergillus wentii DTO 134E9</name>
    <dbReference type="NCBI Taxonomy" id="1073089"/>
    <lineage>
        <taxon>Eukaryota</taxon>
        <taxon>Fungi</taxon>
        <taxon>Dikarya</taxon>
        <taxon>Ascomycota</taxon>
        <taxon>Pezizomycotina</taxon>
        <taxon>Eurotiomycetes</taxon>
        <taxon>Eurotiomycetidae</taxon>
        <taxon>Eurotiales</taxon>
        <taxon>Aspergillaceae</taxon>
        <taxon>Aspergillus</taxon>
        <taxon>Aspergillus subgen. Cremei</taxon>
    </lineage>
</organism>
<proteinExistence type="predicted"/>
<dbReference type="InterPro" id="IPR027483">
    <property type="entry name" value="PInositol-4-P-4/5-kinase_C_sf"/>
</dbReference>
<dbReference type="GO" id="GO:0046854">
    <property type="term" value="P:phosphatidylinositol phosphate biosynthetic process"/>
    <property type="evidence" value="ECO:0007669"/>
    <property type="project" value="TreeGrafter"/>
</dbReference>
<dbReference type="Proteomes" id="UP000184383">
    <property type="component" value="Unassembled WGS sequence"/>
</dbReference>
<dbReference type="Gene3D" id="3.30.810.10">
    <property type="entry name" value="2-Layer Sandwich"/>
    <property type="match status" value="1"/>
</dbReference>
<dbReference type="PANTHER" id="PTHR23086">
    <property type="entry name" value="PHOSPHATIDYLINOSITOL-4-PHOSPHATE 5-KINASE"/>
    <property type="match status" value="1"/>
</dbReference>
<gene>
    <name evidence="3" type="ORF">ASPWEDRAFT_163693</name>
</gene>
<evidence type="ECO:0000256" key="1">
    <source>
        <dbReference type="PROSITE-ProRule" id="PRU00781"/>
    </source>
</evidence>
<dbReference type="AlphaFoldDB" id="A0A1L9R9M6"/>
<dbReference type="InterPro" id="IPR002498">
    <property type="entry name" value="PInositol-4-P-4/5-kinase_core"/>
</dbReference>
<feature type="domain" description="PIPK" evidence="2">
    <location>
        <begin position="1"/>
        <end position="342"/>
    </location>
</feature>
<dbReference type="Gene3D" id="3.30.800.10">
    <property type="entry name" value="Phosphatidylinositol Phosphate Kinase II Beta"/>
    <property type="match status" value="1"/>
</dbReference>
<dbReference type="GO" id="GO:0005524">
    <property type="term" value="F:ATP binding"/>
    <property type="evidence" value="ECO:0007669"/>
    <property type="project" value="UniProtKB-UniRule"/>
</dbReference>
<sequence length="342" mass="40231">MGSNRRQSALTKSIQSALFRDSETFKKTVTGQFLAFFSIFYIRLLRYGKDVFWKLRHEAWEIDEEEYKVSFQTQGKNSPLKPMGDLGYSGSTFFSTSNSKFLVKSLPRHFEHSFFREDLLRPYCDHMRIYPDSLLVWITDYVYAPYKTIGGLLRFIPAHHIIMENLLYGKDEDPAAEQWETFDLKPVDYFYPERDLVPEPLVSEETIHRLGDRFEDKIRLRRADYEDLKRTLEIDTKFLQSANTVDYSLFLVRFPASSQPDVVGRKDPWRVGFSAVDGQWKYRLVLLDFFWARHKFHAQAMTGMVQTFNVIGHQGPMTITTTAREYRQKFLAMVDGMIETHP</sequence>
<keyword evidence="1" id="KW-0547">Nucleotide-binding</keyword>
<keyword evidence="4" id="KW-1185">Reference proteome</keyword>
<dbReference type="VEuPathDB" id="FungiDB:ASPWEDRAFT_163693"/>
<evidence type="ECO:0000313" key="4">
    <source>
        <dbReference type="Proteomes" id="UP000184383"/>
    </source>
</evidence>
<keyword evidence="1" id="KW-0067">ATP-binding</keyword>
<protein>
    <recommendedName>
        <fullName evidence="2">PIPK domain-containing protein</fullName>
    </recommendedName>
</protein>
<accession>A0A1L9R9M6</accession>
<dbReference type="PROSITE" id="PS51455">
    <property type="entry name" value="PIPK"/>
    <property type="match status" value="1"/>
</dbReference>
<evidence type="ECO:0000313" key="3">
    <source>
        <dbReference type="EMBL" id="OJJ31567.1"/>
    </source>
</evidence>
<keyword evidence="1" id="KW-0418">Kinase</keyword>
<dbReference type="GeneID" id="63745701"/>
<dbReference type="GO" id="GO:0005886">
    <property type="term" value="C:plasma membrane"/>
    <property type="evidence" value="ECO:0007669"/>
    <property type="project" value="TreeGrafter"/>
</dbReference>
<name>A0A1L9R9M6_ASPWE</name>